<dbReference type="Pfam" id="PF00690">
    <property type="entry name" value="Cation_ATPase_N"/>
    <property type="match status" value="1"/>
</dbReference>
<feature type="transmembrane region" description="Helical" evidence="2">
    <location>
        <begin position="153"/>
        <end position="170"/>
    </location>
</feature>
<organism evidence="5 6">
    <name type="scientific">Eragrostis curvula</name>
    <name type="common">weeping love grass</name>
    <dbReference type="NCBI Taxonomy" id="38414"/>
    <lineage>
        <taxon>Eukaryota</taxon>
        <taxon>Viridiplantae</taxon>
        <taxon>Streptophyta</taxon>
        <taxon>Embryophyta</taxon>
        <taxon>Tracheophyta</taxon>
        <taxon>Spermatophyta</taxon>
        <taxon>Magnoliopsida</taxon>
        <taxon>Liliopsida</taxon>
        <taxon>Poales</taxon>
        <taxon>Poaceae</taxon>
        <taxon>PACMAD clade</taxon>
        <taxon>Chloridoideae</taxon>
        <taxon>Eragrostideae</taxon>
        <taxon>Eragrostidinae</taxon>
        <taxon>Eragrostis</taxon>
    </lineage>
</organism>
<dbReference type="GO" id="GO:0005388">
    <property type="term" value="F:P-type calcium transporter activity"/>
    <property type="evidence" value="ECO:0007669"/>
    <property type="project" value="TreeGrafter"/>
</dbReference>
<dbReference type="InterPro" id="IPR008250">
    <property type="entry name" value="ATPase_P-typ_transduc_dom_A_sf"/>
</dbReference>
<dbReference type="InterPro" id="IPR023298">
    <property type="entry name" value="ATPase_P-typ_TM_dom_sf"/>
</dbReference>
<evidence type="ECO:0000313" key="5">
    <source>
        <dbReference type="EMBL" id="TVU17545.1"/>
    </source>
</evidence>
<gene>
    <name evidence="5" type="ORF">EJB05_33588</name>
</gene>
<dbReference type="Gene3D" id="2.70.150.10">
    <property type="entry name" value="Calcium-transporting ATPase, cytoplasmic transduction domain A"/>
    <property type="match status" value="1"/>
</dbReference>
<keyword evidence="1" id="KW-0460">Magnesium</keyword>
<feature type="non-terminal residue" evidence="5">
    <location>
        <position position="242"/>
    </location>
</feature>
<feature type="domain" description="P-type ATPase A" evidence="3">
    <location>
        <begin position="191"/>
        <end position="237"/>
    </location>
</feature>
<dbReference type="PANTHER" id="PTHR24093:SF434">
    <property type="entry name" value="CALCIUM-TRANSPORTING ATPASE 13, PLASMA MEMBRANE-TYPE-RELATED"/>
    <property type="match status" value="1"/>
</dbReference>
<dbReference type="Pfam" id="PF00122">
    <property type="entry name" value="E1-E2_ATPase"/>
    <property type="match status" value="1"/>
</dbReference>
<name>A0A5J9U1W6_9POAL</name>
<proteinExistence type="predicted"/>
<feature type="non-terminal residue" evidence="5">
    <location>
        <position position="1"/>
    </location>
</feature>
<keyword evidence="6" id="KW-1185">Reference proteome</keyword>
<keyword evidence="2" id="KW-1133">Transmembrane helix</keyword>
<dbReference type="Proteomes" id="UP000324897">
    <property type="component" value="Chromosome 7"/>
</dbReference>
<dbReference type="Gene3D" id="1.20.1110.10">
    <property type="entry name" value="Calcium-transporting ATPase, transmembrane domain"/>
    <property type="match status" value="1"/>
</dbReference>
<dbReference type="GO" id="GO:0005886">
    <property type="term" value="C:plasma membrane"/>
    <property type="evidence" value="ECO:0007669"/>
    <property type="project" value="TreeGrafter"/>
</dbReference>
<sequence>SFRHFFAKLPSNFVPVLSSTRSSPDRGLIAGSASLCAPATDLSVSCDKLSIPPRASTGTKISFQQGLAGVTASLPRWRQARLMASAGTNDPDLRLRRELFGVNTYPKRKTKSVYSHFWDAARDVFLVVLLVCAGLSLGFGIKERGVKDGWYDGVGMFVSVFLIATMSAVGNHCHAKLFDQLCTDSEVHDNNPVKVIRGGKSLDVLTSDVVVGDVVQLYTGDIVPADGVIIEIRTQTDGEETK</sequence>
<dbReference type="PANTHER" id="PTHR24093">
    <property type="entry name" value="CATION TRANSPORTING ATPASE"/>
    <property type="match status" value="1"/>
</dbReference>
<keyword evidence="2" id="KW-0472">Membrane</keyword>
<dbReference type="AlphaFoldDB" id="A0A5J9U1W6"/>
<dbReference type="OrthoDB" id="3352408at2759"/>
<feature type="domain" description="Cation-transporting P-type ATPase N-terminal" evidence="4">
    <location>
        <begin position="90"/>
        <end position="136"/>
    </location>
</feature>
<evidence type="ECO:0000259" key="3">
    <source>
        <dbReference type="Pfam" id="PF00122"/>
    </source>
</evidence>
<reference evidence="5 6" key="1">
    <citation type="journal article" date="2019" name="Sci. Rep.">
        <title>A high-quality genome of Eragrostis curvula grass provides insights into Poaceae evolution and supports new strategies to enhance forage quality.</title>
        <authorList>
            <person name="Carballo J."/>
            <person name="Santos B.A.C.M."/>
            <person name="Zappacosta D."/>
            <person name="Garbus I."/>
            <person name="Selva J.P."/>
            <person name="Gallo C.A."/>
            <person name="Diaz A."/>
            <person name="Albertini E."/>
            <person name="Caccamo M."/>
            <person name="Echenique V."/>
        </authorList>
    </citation>
    <scope>NUCLEOTIDE SEQUENCE [LARGE SCALE GENOMIC DNA]</scope>
    <source>
        <strain evidence="6">cv. Victoria</strain>
        <tissue evidence="5">Leaf</tissue>
    </source>
</reference>
<evidence type="ECO:0000313" key="6">
    <source>
        <dbReference type="Proteomes" id="UP000324897"/>
    </source>
</evidence>
<evidence type="ECO:0000256" key="2">
    <source>
        <dbReference type="SAM" id="Phobius"/>
    </source>
</evidence>
<keyword evidence="2" id="KW-0812">Transmembrane</keyword>
<dbReference type="EMBL" id="RWGY01000029">
    <property type="protein sequence ID" value="TVU17545.1"/>
    <property type="molecule type" value="Genomic_DNA"/>
</dbReference>
<evidence type="ECO:0000259" key="4">
    <source>
        <dbReference type="Pfam" id="PF00690"/>
    </source>
</evidence>
<dbReference type="Gramene" id="TVU17545">
    <property type="protein sequence ID" value="TVU17545"/>
    <property type="gene ID" value="EJB05_33588"/>
</dbReference>
<evidence type="ECO:0000256" key="1">
    <source>
        <dbReference type="ARBA" id="ARBA00022842"/>
    </source>
</evidence>
<dbReference type="SUPFAM" id="SSF81653">
    <property type="entry name" value="Calcium ATPase, transduction domain A"/>
    <property type="match status" value="1"/>
</dbReference>
<comment type="caution">
    <text evidence="5">The sequence shown here is derived from an EMBL/GenBank/DDBJ whole genome shotgun (WGS) entry which is preliminary data.</text>
</comment>
<protein>
    <submittedName>
        <fullName evidence="5">Uncharacterized protein</fullName>
    </submittedName>
</protein>
<dbReference type="InterPro" id="IPR004014">
    <property type="entry name" value="ATPase_P-typ_cation-transptr_N"/>
</dbReference>
<dbReference type="InterPro" id="IPR059000">
    <property type="entry name" value="ATPase_P-type_domA"/>
</dbReference>
<feature type="transmembrane region" description="Helical" evidence="2">
    <location>
        <begin position="124"/>
        <end position="141"/>
    </location>
</feature>
<accession>A0A5J9U1W6</accession>
<dbReference type="SUPFAM" id="SSF81665">
    <property type="entry name" value="Calcium ATPase, transmembrane domain M"/>
    <property type="match status" value="1"/>
</dbReference>